<evidence type="ECO:0000313" key="2">
    <source>
        <dbReference type="Proteomes" id="UP000007845"/>
    </source>
</evidence>
<protein>
    <recommendedName>
        <fullName evidence="3">Lipoprotein</fullName>
    </recommendedName>
</protein>
<accession>F0JJ01</accession>
<dbReference type="AlphaFoldDB" id="F0JJ01"/>
<reference evidence="1 2" key="1">
    <citation type="journal article" date="2011" name="J. Bacteriol.">
        <title>Genome sequence of the mercury-methylating strain Desulfovibrio desulfuricans ND132.</title>
        <authorList>
            <person name="Brown S.D."/>
            <person name="Gilmour C.C."/>
            <person name="Kucken A.M."/>
            <person name="Wall J.D."/>
            <person name="Elias D.A."/>
            <person name="Brandt C.C."/>
            <person name="Podar M."/>
            <person name="Chertkov O."/>
            <person name="Held B."/>
            <person name="Bruce D.C."/>
            <person name="Detter J.C."/>
            <person name="Tapia R."/>
            <person name="Han C.S."/>
            <person name="Goodwin L.A."/>
            <person name="Cheng J.F."/>
            <person name="Pitluck S."/>
            <person name="Woyke T."/>
            <person name="Mikhailova N."/>
            <person name="Ivanova N.N."/>
            <person name="Han J."/>
            <person name="Lucas S."/>
            <person name="Lapidus A.L."/>
            <person name="Land M.L."/>
            <person name="Hauser L.J."/>
            <person name="Palumbo A.V."/>
        </authorList>
    </citation>
    <scope>NUCLEOTIDE SEQUENCE [LARGE SCALE GENOMIC DNA]</scope>
    <source>
        <strain evidence="1 2">ND132</strain>
    </source>
</reference>
<dbReference type="eggNOG" id="ENOG502ZX6K">
    <property type="taxonomic scope" value="Bacteria"/>
</dbReference>
<name>F0JJ01_9BACT</name>
<dbReference type="Proteomes" id="UP000007845">
    <property type="component" value="Chromosome"/>
</dbReference>
<keyword evidence="2" id="KW-1185">Reference proteome</keyword>
<proteinExistence type="predicted"/>
<evidence type="ECO:0008006" key="3">
    <source>
        <dbReference type="Google" id="ProtNLM"/>
    </source>
</evidence>
<evidence type="ECO:0000313" key="1">
    <source>
        <dbReference type="EMBL" id="EGB15900.1"/>
    </source>
</evidence>
<dbReference type="EMBL" id="CP003220">
    <property type="protein sequence ID" value="EGB15900.1"/>
    <property type="molecule type" value="Genomic_DNA"/>
</dbReference>
<gene>
    <name evidence="1" type="ORF">DND132_2697</name>
</gene>
<dbReference type="KEGG" id="ddn:DND132_2697"/>
<organism evidence="1 2">
    <name type="scientific">Pseudodesulfovibrio mercurii</name>
    <dbReference type="NCBI Taxonomy" id="641491"/>
    <lineage>
        <taxon>Bacteria</taxon>
        <taxon>Pseudomonadati</taxon>
        <taxon>Thermodesulfobacteriota</taxon>
        <taxon>Desulfovibrionia</taxon>
        <taxon>Desulfovibrionales</taxon>
        <taxon>Desulfovibrionaceae</taxon>
    </lineage>
</organism>
<dbReference type="HOGENOM" id="CLU_1728421_0_0_7"/>
<sequence length="151" mass="16813">MISVAFLRTLSDKPARTVRPGLPMLVLCLLSVVAGCVPSQVRHRQELVSRDYSYIDFTQNAAPLTIVADVGGEHMTYYKVLAFQGDRFRITVADLDGETSTVISGDGIRIRKGPDATVFQRLVEVEALDTLFSVELDAHPYGRYRLIIEKL</sequence>